<evidence type="ECO:0000256" key="12">
    <source>
        <dbReference type="ARBA" id="ARBA00034000"/>
    </source>
</evidence>
<comment type="pathway">
    <text evidence="2">Cell wall biogenesis; peptidoglycan biosynthesis.</text>
</comment>
<dbReference type="RefSeq" id="WP_249321850.1">
    <property type="nucleotide sequence ID" value="NZ_CP060632.1"/>
</dbReference>
<feature type="active site" description="Acyl-ester intermediate" evidence="13">
    <location>
        <position position="82"/>
    </location>
</feature>
<keyword evidence="11" id="KW-0961">Cell wall biogenesis/degradation</keyword>
<dbReference type="GO" id="GO:0009002">
    <property type="term" value="F:serine-type D-Ala-D-Ala carboxypeptidase activity"/>
    <property type="evidence" value="ECO:0007669"/>
    <property type="project" value="UniProtKB-EC"/>
</dbReference>
<dbReference type="Pfam" id="PF00768">
    <property type="entry name" value="Peptidase_S11"/>
    <property type="match status" value="1"/>
</dbReference>
<dbReference type="KEGG" id="wcp:H9Q76_06340"/>
<evidence type="ECO:0000256" key="7">
    <source>
        <dbReference type="ARBA" id="ARBA00022729"/>
    </source>
</evidence>
<dbReference type="PANTHER" id="PTHR21581">
    <property type="entry name" value="D-ALANYL-D-ALANINE CARBOXYPEPTIDASE"/>
    <property type="match status" value="1"/>
</dbReference>
<evidence type="ECO:0000256" key="15">
    <source>
        <dbReference type="RuleBase" id="RU004016"/>
    </source>
</evidence>
<evidence type="ECO:0000256" key="9">
    <source>
        <dbReference type="ARBA" id="ARBA00022960"/>
    </source>
</evidence>
<dbReference type="InterPro" id="IPR015956">
    <property type="entry name" value="Peniciliin-bd_prot_C_sf"/>
</dbReference>
<feature type="binding site" evidence="14">
    <location>
        <position position="252"/>
    </location>
    <ligand>
        <name>substrate</name>
    </ligand>
</feature>
<dbReference type="PANTHER" id="PTHR21581:SF6">
    <property type="entry name" value="TRAFFICKING PROTEIN PARTICLE COMPLEX SUBUNIT 12"/>
    <property type="match status" value="1"/>
</dbReference>
<evidence type="ECO:0000256" key="1">
    <source>
        <dbReference type="ARBA" id="ARBA00003217"/>
    </source>
</evidence>
<keyword evidence="6" id="KW-0645">Protease</keyword>
<evidence type="ECO:0000256" key="11">
    <source>
        <dbReference type="ARBA" id="ARBA00023316"/>
    </source>
</evidence>
<protein>
    <recommendedName>
        <fullName evidence="4">serine-type D-Ala-D-Ala carboxypeptidase</fullName>
        <ecNumber evidence="4">3.4.16.4</ecNumber>
    </recommendedName>
</protein>
<gene>
    <name evidence="18" type="ORF">H9Q76_06340</name>
</gene>
<keyword evidence="9" id="KW-0133">Cell shape</keyword>
<comment type="function">
    <text evidence="1">Removes C-terminal D-alanyl residues from sugar-peptide cell wall precursors.</text>
</comment>
<dbReference type="InterPro" id="IPR001967">
    <property type="entry name" value="Peptidase_S11_N"/>
</dbReference>
<dbReference type="InterPro" id="IPR018044">
    <property type="entry name" value="Peptidase_S11"/>
</dbReference>
<dbReference type="GO" id="GO:0071555">
    <property type="term" value="P:cell wall organization"/>
    <property type="evidence" value="ECO:0007669"/>
    <property type="project" value="UniProtKB-KW"/>
</dbReference>
<dbReference type="SUPFAM" id="SSF56601">
    <property type="entry name" value="beta-lactamase/transpeptidase-like"/>
    <property type="match status" value="1"/>
</dbReference>
<dbReference type="GO" id="GO:0008360">
    <property type="term" value="P:regulation of cell shape"/>
    <property type="evidence" value="ECO:0007669"/>
    <property type="project" value="UniProtKB-KW"/>
</dbReference>
<keyword evidence="19" id="KW-1185">Reference proteome</keyword>
<dbReference type="UniPathway" id="UPA00219"/>
<dbReference type="AlphaFoldDB" id="A0A7G9FQQ6"/>
<sequence length="410" mass="44607">MKKIILAIMNLALVLGSFVTVRADAPVDEATDGDAEAVVETTAPAGENDALAIQSKSVLLMELESGTVLYEKNADEMLRPASVTKVMTLLLIFEALERGDIALDDTVVVTEHAASMGGSQCFFEAGEEQTVQDMIKCIEVASGNDAAVAMAEHLAGSEAAFVQKMNERAKELGMEHTHFDNACGLEVETHLTSARDIAIMSRQLLLYHPDILTYSTIWMDSITHKTRRGESQFDLANTNKFLNLYTGANGLKTGYTSQAKYCMSATATRDGVTLIAVVMGAETKEIRNSEAMKLLDYGFARCRPYVDTEVVPEDLQIPVQKGTCKSVTVKPVEQHTITLVATNPDQIEKQVIAYENLKAPIQEGGAVGVVQYSCNGTCISEVILYAERSVPKLDLKYSLSEIAGRIFMAK</sequence>
<dbReference type="EC" id="3.4.16.4" evidence="4"/>
<keyword evidence="5 18" id="KW-0121">Carboxypeptidase</keyword>
<reference evidence="18 19" key="1">
    <citation type="submission" date="2020-08" db="EMBL/GenBank/DDBJ databases">
        <authorList>
            <person name="Liu C."/>
            <person name="Sun Q."/>
        </authorList>
    </citation>
    <scope>NUCLEOTIDE SEQUENCE [LARGE SCALE GENOMIC DNA]</scope>
    <source>
        <strain evidence="18 19">NSJ-4</strain>
    </source>
</reference>
<organism evidence="18 19">
    <name type="scientific">Wujia chipingensis</name>
    <dbReference type="NCBI Taxonomy" id="2763670"/>
    <lineage>
        <taxon>Bacteria</taxon>
        <taxon>Bacillati</taxon>
        <taxon>Bacillota</taxon>
        <taxon>Clostridia</taxon>
        <taxon>Lachnospirales</taxon>
        <taxon>Lachnospiraceae</taxon>
        <taxon>Wujia</taxon>
    </lineage>
</organism>
<feature type="chain" id="PRO_5028925090" description="serine-type D-Ala-D-Ala carboxypeptidase" evidence="16">
    <location>
        <begin position="24"/>
        <end position="410"/>
    </location>
</feature>
<dbReference type="EMBL" id="CP060632">
    <property type="protein sequence ID" value="QNM00888.1"/>
    <property type="molecule type" value="Genomic_DNA"/>
</dbReference>
<evidence type="ECO:0000256" key="5">
    <source>
        <dbReference type="ARBA" id="ARBA00022645"/>
    </source>
</evidence>
<comment type="similarity">
    <text evidence="3 15">Belongs to the peptidase S11 family.</text>
</comment>
<dbReference type="GO" id="GO:0009252">
    <property type="term" value="P:peptidoglycan biosynthetic process"/>
    <property type="evidence" value="ECO:0007669"/>
    <property type="project" value="UniProtKB-UniPathway"/>
</dbReference>
<evidence type="ECO:0000256" key="6">
    <source>
        <dbReference type="ARBA" id="ARBA00022670"/>
    </source>
</evidence>
<evidence type="ECO:0000256" key="4">
    <source>
        <dbReference type="ARBA" id="ARBA00012448"/>
    </source>
</evidence>
<accession>A0A7G9FQQ6</accession>
<evidence type="ECO:0000256" key="14">
    <source>
        <dbReference type="PIRSR" id="PIRSR618044-2"/>
    </source>
</evidence>
<evidence type="ECO:0000256" key="8">
    <source>
        <dbReference type="ARBA" id="ARBA00022801"/>
    </source>
</evidence>
<dbReference type="GO" id="GO:0006508">
    <property type="term" value="P:proteolysis"/>
    <property type="evidence" value="ECO:0007669"/>
    <property type="project" value="UniProtKB-KW"/>
</dbReference>
<feature type="signal peptide" evidence="16">
    <location>
        <begin position="1"/>
        <end position="23"/>
    </location>
</feature>
<evidence type="ECO:0000256" key="3">
    <source>
        <dbReference type="ARBA" id="ARBA00007164"/>
    </source>
</evidence>
<evidence type="ECO:0000256" key="2">
    <source>
        <dbReference type="ARBA" id="ARBA00004752"/>
    </source>
</evidence>
<keyword evidence="7 16" id="KW-0732">Signal</keyword>
<keyword evidence="10" id="KW-0573">Peptidoglycan synthesis</keyword>
<dbReference type="InterPro" id="IPR012338">
    <property type="entry name" value="Beta-lactam/transpept-like"/>
</dbReference>
<dbReference type="Gene3D" id="2.60.410.10">
    <property type="entry name" value="D-Ala-D-Ala carboxypeptidase, C-terminal domain"/>
    <property type="match status" value="1"/>
</dbReference>
<dbReference type="Pfam" id="PF07943">
    <property type="entry name" value="PBP5_C"/>
    <property type="match status" value="1"/>
</dbReference>
<dbReference type="Proteomes" id="UP000515819">
    <property type="component" value="Chromosome"/>
</dbReference>
<dbReference type="SUPFAM" id="SSF69189">
    <property type="entry name" value="Penicillin-binding protein associated domain"/>
    <property type="match status" value="1"/>
</dbReference>
<dbReference type="Gene3D" id="3.40.710.10">
    <property type="entry name" value="DD-peptidase/beta-lactamase superfamily"/>
    <property type="match status" value="1"/>
</dbReference>
<name>A0A7G9FQQ6_9FIRM</name>
<evidence type="ECO:0000256" key="13">
    <source>
        <dbReference type="PIRSR" id="PIRSR618044-1"/>
    </source>
</evidence>
<evidence type="ECO:0000313" key="18">
    <source>
        <dbReference type="EMBL" id="QNM00888.1"/>
    </source>
</evidence>
<dbReference type="InterPro" id="IPR037167">
    <property type="entry name" value="Peptidase_S11_C_sf"/>
</dbReference>
<comment type="catalytic activity">
    <reaction evidence="12">
        <text>Preferential cleavage: (Ac)2-L-Lys-D-Ala-|-D-Ala. Also transpeptidation of peptidyl-alanyl moieties that are N-acyl substituents of D-alanine.</text>
        <dbReference type="EC" id="3.4.16.4"/>
    </reaction>
</comment>
<dbReference type="InterPro" id="IPR012907">
    <property type="entry name" value="Peptidase_S11_C"/>
</dbReference>
<keyword evidence="8" id="KW-0378">Hydrolase</keyword>
<feature type="active site" description="Proton acceptor" evidence="13">
    <location>
        <position position="85"/>
    </location>
</feature>
<dbReference type="PRINTS" id="PR00725">
    <property type="entry name" value="DADACBPTASE1"/>
</dbReference>
<evidence type="ECO:0000259" key="17">
    <source>
        <dbReference type="SMART" id="SM00936"/>
    </source>
</evidence>
<evidence type="ECO:0000256" key="16">
    <source>
        <dbReference type="SAM" id="SignalP"/>
    </source>
</evidence>
<proteinExistence type="inferred from homology"/>
<evidence type="ECO:0000313" key="19">
    <source>
        <dbReference type="Proteomes" id="UP000515819"/>
    </source>
</evidence>
<dbReference type="SMART" id="SM00936">
    <property type="entry name" value="PBP5_C"/>
    <property type="match status" value="1"/>
</dbReference>
<feature type="domain" description="Peptidase S11 D-Ala-D-Ala carboxypeptidase A C-terminal" evidence="17">
    <location>
        <begin position="305"/>
        <end position="392"/>
    </location>
</feature>
<evidence type="ECO:0000256" key="10">
    <source>
        <dbReference type="ARBA" id="ARBA00022984"/>
    </source>
</evidence>
<feature type="active site" evidence="13">
    <location>
        <position position="142"/>
    </location>
</feature>